<feature type="transmembrane region" description="Helical" evidence="7">
    <location>
        <begin position="24"/>
        <end position="42"/>
    </location>
</feature>
<evidence type="ECO:0000256" key="4">
    <source>
        <dbReference type="ARBA" id="ARBA00022989"/>
    </source>
</evidence>
<dbReference type="PANTHER" id="PTHR30625:SF17">
    <property type="entry name" value="TOLQ-RELATED"/>
    <property type="match status" value="1"/>
</dbReference>
<comment type="similarity">
    <text evidence="6">Belongs to the exbB/tolQ family.</text>
</comment>
<dbReference type="Proteomes" id="UP000054172">
    <property type="component" value="Unassembled WGS sequence"/>
</dbReference>
<name>A0A0Q4B9S3_9BACT</name>
<dbReference type="EMBL" id="LIIK01000006">
    <property type="protein sequence ID" value="KQM09367.1"/>
    <property type="molecule type" value="Genomic_DNA"/>
</dbReference>
<dbReference type="PANTHER" id="PTHR30625">
    <property type="entry name" value="PROTEIN TOLQ"/>
    <property type="match status" value="1"/>
</dbReference>
<dbReference type="STRING" id="1702214.AL399_01930"/>
<evidence type="ECO:0000256" key="5">
    <source>
        <dbReference type="ARBA" id="ARBA00023136"/>
    </source>
</evidence>
<keyword evidence="3 7" id="KW-0812">Transmembrane</keyword>
<dbReference type="InterPro" id="IPR002898">
    <property type="entry name" value="MotA_ExbB_proton_chnl"/>
</dbReference>
<keyword evidence="2" id="KW-1003">Cell membrane</keyword>
<evidence type="ECO:0000256" key="7">
    <source>
        <dbReference type="SAM" id="Phobius"/>
    </source>
</evidence>
<evidence type="ECO:0000256" key="2">
    <source>
        <dbReference type="ARBA" id="ARBA00022475"/>
    </source>
</evidence>
<dbReference type="GO" id="GO:0017038">
    <property type="term" value="P:protein import"/>
    <property type="evidence" value="ECO:0007669"/>
    <property type="project" value="TreeGrafter"/>
</dbReference>
<keyword evidence="6" id="KW-0653">Protein transport</keyword>
<dbReference type="AlphaFoldDB" id="A0A0Q4B9S3"/>
<dbReference type="InterPro" id="IPR050790">
    <property type="entry name" value="ExbB/TolQ_transport"/>
</dbReference>
<feature type="transmembrane region" description="Helical" evidence="7">
    <location>
        <begin position="167"/>
        <end position="188"/>
    </location>
</feature>
<keyword evidence="6" id="KW-0813">Transport</keyword>
<comment type="caution">
    <text evidence="9">The sequence shown here is derived from an EMBL/GenBank/DDBJ whole genome shotgun (WGS) entry which is preliminary data.</text>
</comment>
<evidence type="ECO:0000313" key="10">
    <source>
        <dbReference type="Proteomes" id="UP000054172"/>
    </source>
</evidence>
<evidence type="ECO:0000313" key="9">
    <source>
        <dbReference type="EMBL" id="KQM09367.1"/>
    </source>
</evidence>
<dbReference type="GO" id="GO:0005886">
    <property type="term" value="C:plasma membrane"/>
    <property type="evidence" value="ECO:0007669"/>
    <property type="project" value="UniProtKB-SubCell"/>
</dbReference>
<evidence type="ECO:0000256" key="3">
    <source>
        <dbReference type="ARBA" id="ARBA00022692"/>
    </source>
</evidence>
<gene>
    <name evidence="9" type="ORF">AL399_01930</name>
</gene>
<proteinExistence type="inferred from homology"/>
<organism evidence="9 10">
    <name type="scientific">Candidatus [Bacteroides] periocalifornicus</name>
    <dbReference type="NCBI Taxonomy" id="1702214"/>
    <lineage>
        <taxon>Bacteria</taxon>
        <taxon>Pseudomonadati</taxon>
        <taxon>Bacteroidota</taxon>
    </lineage>
</organism>
<protein>
    <submittedName>
        <fullName evidence="9">Biopolymer transporter ExbB</fullName>
    </submittedName>
</protein>
<dbReference type="PATRIC" id="fig|1702214.3.peg.67"/>
<feature type="transmembrane region" description="Helical" evidence="7">
    <location>
        <begin position="125"/>
        <end position="147"/>
    </location>
</feature>
<sequence length="218" mass="23977">MEGAGEPVADSLQLSFWELALKGGWIMIPLALLWVIGVYIFFERYWSIKKASRVDTNFMNRIRECILEDRIAAARDLCHSHPTPVSNMIAKGIERIGRPMQDLNTAVENVGNLEVAKLEKGLPMLGTIAGGAPMIGFLGTVIGMIQAFYDMSMAGNNIDVGLLSNGIYTAMVTTVGGLTVGIMAYFGYNYLVARINRVVFQMEANTMEFMDLLNEPVA</sequence>
<reference evidence="9" key="1">
    <citation type="submission" date="2015-08" db="EMBL/GenBank/DDBJ databases">
        <title>Candidatus Bacteriodes Periocalifornicus.</title>
        <authorList>
            <person name="McLean J.S."/>
            <person name="Kelley S."/>
        </authorList>
    </citation>
    <scope>NUCLEOTIDE SEQUENCE [LARGE SCALE GENOMIC DNA]</scope>
    <source>
        <strain evidence="9">12B</strain>
    </source>
</reference>
<keyword evidence="4 7" id="KW-1133">Transmembrane helix</keyword>
<accession>A0A0Q4B9S3</accession>
<comment type="subcellular location">
    <subcellularLocation>
        <location evidence="1">Cell membrane</location>
        <topology evidence="1">Multi-pass membrane protein</topology>
    </subcellularLocation>
    <subcellularLocation>
        <location evidence="6">Membrane</location>
        <topology evidence="6">Multi-pass membrane protein</topology>
    </subcellularLocation>
</comment>
<evidence type="ECO:0000259" key="8">
    <source>
        <dbReference type="Pfam" id="PF01618"/>
    </source>
</evidence>
<dbReference type="Pfam" id="PF01618">
    <property type="entry name" value="MotA_ExbB"/>
    <property type="match status" value="1"/>
</dbReference>
<keyword evidence="5 7" id="KW-0472">Membrane</keyword>
<keyword evidence="10" id="KW-1185">Reference proteome</keyword>
<feature type="domain" description="MotA/TolQ/ExbB proton channel" evidence="8">
    <location>
        <begin position="83"/>
        <end position="203"/>
    </location>
</feature>
<evidence type="ECO:0000256" key="1">
    <source>
        <dbReference type="ARBA" id="ARBA00004651"/>
    </source>
</evidence>
<evidence type="ECO:0000256" key="6">
    <source>
        <dbReference type="RuleBase" id="RU004057"/>
    </source>
</evidence>